<evidence type="ECO:0000313" key="3">
    <source>
        <dbReference type="Proteomes" id="UP000233837"/>
    </source>
</evidence>
<feature type="compositionally biased region" description="Polar residues" evidence="1">
    <location>
        <begin position="91"/>
        <end position="102"/>
    </location>
</feature>
<accession>A0A2I0VGL9</accession>
<evidence type="ECO:0000313" key="2">
    <source>
        <dbReference type="EMBL" id="PKU62533.1"/>
    </source>
</evidence>
<dbReference type="EMBL" id="KZ503631">
    <property type="protein sequence ID" value="PKU62533.1"/>
    <property type="molecule type" value="Genomic_DNA"/>
</dbReference>
<keyword evidence="3" id="KW-1185">Reference proteome</keyword>
<dbReference type="Proteomes" id="UP000233837">
    <property type="component" value="Unassembled WGS sequence"/>
</dbReference>
<name>A0A2I0VGL9_9ASPA</name>
<organism evidence="2 3">
    <name type="scientific">Dendrobium catenatum</name>
    <dbReference type="NCBI Taxonomy" id="906689"/>
    <lineage>
        <taxon>Eukaryota</taxon>
        <taxon>Viridiplantae</taxon>
        <taxon>Streptophyta</taxon>
        <taxon>Embryophyta</taxon>
        <taxon>Tracheophyta</taxon>
        <taxon>Spermatophyta</taxon>
        <taxon>Magnoliopsida</taxon>
        <taxon>Liliopsida</taxon>
        <taxon>Asparagales</taxon>
        <taxon>Orchidaceae</taxon>
        <taxon>Epidendroideae</taxon>
        <taxon>Malaxideae</taxon>
        <taxon>Dendrobiinae</taxon>
        <taxon>Dendrobium</taxon>
    </lineage>
</organism>
<proteinExistence type="predicted"/>
<feature type="compositionally biased region" description="Basic and acidic residues" evidence="1">
    <location>
        <begin position="42"/>
        <end position="58"/>
    </location>
</feature>
<sequence>MKVIKTFCVTVCDTNGSFRPPKPKPNVYEGPELQSTKQRSFPTKEKKPVSASTWEKRGKPPKSSNTNGDPAPEIAEIIPTGPKLGWGQPPKVSSSTTEVYVE</sequence>
<gene>
    <name evidence="2" type="ORF">MA16_Dca026945</name>
</gene>
<evidence type="ECO:0000256" key="1">
    <source>
        <dbReference type="SAM" id="MobiDB-lite"/>
    </source>
</evidence>
<reference evidence="2 3" key="2">
    <citation type="journal article" date="2017" name="Nature">
        <title>The Apostasia genome and the evolution of orchids.</title>
        <authorList>
            <person name="Zhang G.Q."/>
            <person name="Liu K.W."/>
            <person name="Li Z."/>
            <person name="Lohaus R."/>
            <person name="Hsiao Y.Y."/>
            <person name="Niu S.C."/>
            <person name="Wang J.Y."/>
            <person name="Lin Y.C."/>
            <person name="Xu Q."/>
            <person name="Chen L.J."/>
            <person name="Yoshida K."/>
            <person name="Fujiwara S."/>
            <person name="Wang Z.W."/>
            <person name="Zhang Y.Q."/>
            <person name="Mitsuda N."/>
            <person name="Wang M."/>
            <person name="Liu G.H."/>
            <person name="Pecoraro L."/>
            <person name="Huang H.X."/>
            <person name="Xiao X.J."/>
            <person name="Lin M."/>
            <person name="Wu X.Y."/>
            <person name="Wu W.L."/>
            <person name="Chen Y.Y."/>
            <person name="Chang S.B."/>
            <person name="Sakamoto S."/>
            <person name="Ohme-Takagi M."/>
            <person name="Yagi M."/>
            <person name="Zeng S.J."/>
            <person name="Shen C.Y."/>
            <person name="Yeh C.M."/>
            <person name="Luo Y.B."/>
            <person name="Tsai W.C."/>
            <person name="Van de Peer Y."/>
            <person name="Liu Z.J."/>
        </authorList>
    </citation>
    <scope>NUCLEOTIDE SEQUENCE [LARGE SCALE GENOMIC DNA]</scope>
    <source>
        <tissue evidence="2">The whole plant</tissue>
    </source>
</reference>
<reference evidence="2 3" key="1">
    <citation type="journal article" date="2016" name="Sci. Rep.">
        <title>The Dendrobium catenatum Lindl. genome sequence provides insights into polysaccharide synthase, floral development and adaptive evolution.</title>
        <authorList>
            <person name="Zhang G.Q."/>
            <person name="Xu Q."/>
            <person name="Bian C."/>
            <person name="Tsai W.C."/>
            <person name="Yeh C.M."/>
            <person name="Liu K.W."/>
            <person name="Yoshida K."/>
            <person name="Zhang L.S."/>
            <person name="Chang S.B."/>
            <person name="Chen F."/>
            <person name="Shi Y."/>
            <person name="Su Y.Y."/>
            <person name="Zhang Y.Q."/>
            <person name="Chen L.J."/>
            <person name="Yin Y."/>
            <person name="Lin M."/>
            <person name="Huang H."/>
            <person name="Deng H."/>
            <person name="Wang Z.W."/>
            <person name="Zhu S.L."/>
            <person name="Zhao X."/>
            <person name="Deng C."/>
            <person name="Niu S.C."/>
            <person name="Huang J."/>
            <person name="Wang M."/>
            <person name="Liu G.H."/>
            <person name="Yang H.J."/>
            <person name="Xiao X.J."/>
            <person name="Hsiao Y.Y."/>
            <person name="Wu W.L."/>
            <person name="Chen Y.Y."/>
            <person name="Mitsuda N."/>
            <person name="Ohme-Takagi M."/>
            <person name="Luo Y.B."/>
            <person name="Van de Peer Y."/>
            <person name="Liu Z.J."/>
        </authorList>
    </citation>
    <scope>NUCLEOTIDE SEQUENCE [LARGE SCALE GENOMIC DNA]</scope>
    <source>
        <tissue evidence="2">The whole plant</tissue>
    </source>
</reference>
<protein>
    <submittedName>
        <fullName evidence="2">Uncharacterized protein</fullName>
    </submittedName>
</protein>
<feature type="region of interest" description="Disordered" evidence="1">
    <location>
        <begin position="15"/>
        <end position="102"/>
    </location>
</feature>
<dbReference type="AlphaFoldDB" id="A0A2I0VGL9"/>